<dbReference type="InterPro" id="IPR036909">
    <property type="entry name" value="Cyt_c-like_dom_sf"/>
</dbReference>
<evidence type="ECO:0000256" key="8">
    <source>
        <dbReference type="ARBA" id="ARBA00023078"/>
    </source>
</evidence>
<dbReference type="Gene3D" id="1.10.760.10">
    <property type="entry name" value="Cytochrome c-like domain"/>
    <property type="match status" value="1"/>
</dbReference>
<dbReference type="InterPro" id="IPR009056">
    <property type="entry name" value="Cyt_c-like_dom"/>
</dbReference>
<evidence type="ECO:0000256" key="9">
    <source>
        <dbReference type="PROSITE-ProRule" id="PRU00433"/>
    </source>
</evidence>
<organism evidence="11 12">
    <name type="scientific">Phormidesmis priestleyi</name>
    <dbReference type="NCBI Taxonomy" id="268141"/>
    <lineage>
        <taxon>Bacteria</taxon>
        <taxon>Bacillati</taxon>
        <taxon>Cyanobacteriota</taxon>
        <taxon>Cyanophyceae</taxon>
        <taxon>Leptolyngbyales</taxon>
        <taxon>Leptolyngbyaceae</taxon>
        <taxon>Phormidesmis</taxon>
    </lineage>
</organism>
<accession>A0A2W4XGC5</accession>
<dbReference type="PANTHER" id="PTHR34688:SF2">
    <property type="entry name" value="CYTOCHROME C6, CHLOROPLASTIC"/>
    <property type="match status" value="1"/>
</dbReference>
<evidence type="ECO:0000313" key="12">
    <source>
        <dbReference type="Proteomes" id="UP000249794"/>
    </source>
</evidence>
<dbReference type="EMBL" id="QBMP01000073">
    <property type="protein sequence ID" value="PZO56370.1"/>
    <property type="molecule type" value="Genomic_DNA"/>
</dbReference>
<evidence type="ECO:0000256" key="5">
    <source>
        <dbReference type="ARBA" id="ARBA00022723"/>
    </source>
</evidence>
<dbReference type="InterPro" id="IPR023655">
    <property type="entry name" value="Cyt_C6"/>
</dbReference>
<dbReference type="PANTHER" id="PTHR34688">
    <property type="entry name" value="CYTOCHROME C6, CHLOROPLASTIC"/>
    <property type="match status" value="1"/>
</dbReference>
<evidence type="ECO:0000256" key="3">
    <source>
        <dbReference type="ARBA" id="ARBA00022448"/>
    </source>
</evidence>
<evidence type="ECO:0000256" key="1">
    <source>
        <dbReference type="ARBA" id="ARBA00004518"/>
    </source>
</evidence>
<feature type="domain" description="Cytochrome c" evidence="10">
    <location>
        <begin position="56"/>
        <end position="136"/>
    </location>
</feature>
<reference evidence="11 12" key="2">
    <citation type="submission" date="2018-06" db="EMBL/GenBank/DDBJ databases">
        <title>Metagenomic assembly of (sub)arctic Cyanobacteria and their associated microbiome from non-axenic cultures.</title>
        <authorList>
            <person name="Baurain D."/>
        </authorList>
    </citation>
    <scope>NUCLEOTIDE SEQUENCE [LARGE SCALE GENOMIC DNA]</scope>
    <source>
        <strain evidence="11">ULC027bin1</strain>
    </source>
</reference>
<evidence type="ECO:0000313" key="11">
    <source>
        <dbReference type="EMBL" id="PZO56370.1"/>
    </source>
</evidence>
<reference evidence="12" key="1">
    <citation type="submission" date="2018-04" db="EMBL/GenBank/DDBJ databases">
        <authorList>
            <person name="Cornet L."/>
        </authorList>
    </citation>
    <scope>NUCLEOTIDE SEQUENCE [LARGE SCALE GENOMIC DNA]</scope>
</reference>
<keyword evidence="6" id="KW-0249">Electron transport</keyword>
<evidence type="ECO:0000256" key="6">
    <source>
        <dbReference type="ARBA" id="ARBA00022982"/>
    </source>
</evidence>
<comment type="caution">
    <text evidence="11">The sequence shown here is derived from an EMBL/GenBank/DDBJ whole genome shotgun (WGS) entry which is preliminary data.</text>
</comment>
<dbReference type="SUPFAM" id="SSF46626">
    <property type="entry name" value="Cytochrome c"/>
    <property type="match status" value="1"/>
</dbReference>
<dbReference type="AlphaFoldDB" id="A0A2W4XGC5"/>
<dbReference type="GO" id="GO:0009055">
    <property type="term" value="F:electron transfer activity"/>
    <property type="evidence" value="ECO:0007669"/>
    <property type="project" value="InterPro"/>
</dbReference>
<dbReference type="GO" id="GO:0031979">
    <property type="term" value="C:plasma membrane-derived thylakoid lumen"/>
    <property type="evidence" value="ECO:0007669"/>
    <property type="project" value="UniProtKB-SubCell"/>
</dbReference>
<evidence type="ECO:0000256" key="4">
    <source>
        <dbReference type="ARBA" id="ARBA00022617"/>
    </source>
</evidence>
<gene>
    <name evidence="11" type="ORF">DCF15_08865</name>
</gene>
<keyword evidence="8" id="KW-0793">Thylakoid</keyword>
<dbReference type="GO" id="GO:0005506">
    <property type="term" value="F:iron ion binding"/>
    <property type="evidence" value="ECO:0007669"/>
    <property type="project" value="InterPro"/>
</dbReference>
<keyword evidence="5 9" id="KW-0479">Metal-binding</keyword>
<proteinExistence type="inferred from homology"/>
<dbReference type="InterPro" id="IPR008168">
    <property type="entry name" value="Cyt_C_IC"/>
</dbReference>
<dbReference type="Pfam" id="PF13442">
    <property type="entry name" value="Cytochrome_CBB3"/>
    <property type="match status" value="1"/>
</dbReference>
<evidence type="ECO:0000259" key="10">
    <source>
        <dbReference type="PROSITE" id="PS51007"/>
    </source>
</evidence>
<dbReference type="GO" id="GO:0020037">
    <property type="term" value="F:heme binding"/>
    <property type="evidence" value="ECO:0007669"/>
    <property type="project" value="InterPro"/>
</dbReference>
<comment type="subcellular location">
    <subcellularLocation>
        <location evidence="1">Cellular thylakoid lumen</location>
    </subcellularLocation>
</comment>
<dbReference type="PROSITE" id="PS51007">
    <property type="entry name" value="CYTC"/>
    <property type="match status" value="1"/>
</dbReference>
<evidence type="ECO:0000256" key="7">
    <source>
        <dbReference type="ARBA" id="ARBA00023004"/>
    </source>
</evidence>
<keyword evidence="4 9" id="KW-0349">Heme</keyword>
<keyword evidence="3" id="KW-0813">Transport</keyword>
<dbReference type="Proteomes" id="UP000249794">
    <property type="component" value="Unassembled WGS sequence"/>
</dbReference>
<evidence type="ECO:0000256" key="2">
    <source>
        <dbReference type="ARBA" id="ARBA00009650"/>
    </source>
</evidence>
<dbReference type="PRINTS" id="PR00605">
    <property type="entry name" value="CYTCHROMECIC"/>
</dbReference>
<name>A0A2W4XGC5_9CYAN</name>
<protein>
    <submittedName>
        <fullName evidence="11">Cytochrome C6</fullName>
    </submittedName>
</protein>
<keyword evidence="7 9" id="KW-0408">Iron</keyword>
<sequence>MSLKDVSAWLGFAKACFSQWASRWALAAALIACLVGLIDSQPAWAQTVPEVPQSAPAAPNPQALFEAHCSSCHAHGGNLIRRGKNLQQKTLLRNGYGEVGAIATLITQGKGVMPAYADRLSASEIEAIAQYVLEQAKISWP</sequence>
<comment type="similarity">
    <text evidence="2">Belongs to the cytochrome c family. PetJ subfamily.</text>
</comment>